<feature type="compositionally biased region" description="Low complexity" evidence="1">
    <location>
        <begin position="541"/>
        <end position="559"/>
    </location>
</feature>
<evidence type="ECO:0000313" key="2">
    <source>
        <dbReference type="EMBL" id="KAK7201864.1"/>
    </source>
</evidence>
<proteinExistence type="predicted"/>
<feature type="compositionally biased region" description="Low complexity" evidence="1">
    <location>
        <begin position="2021"/>
        <end position="2031"/>
    </location>
</feature>
<keyword evidence="3" id="KW-1185">Reference proteome</keyword>
<evidence type="ECO:0000256" key="1">
    <source>
        <dbReference type="SAM" id="MobiDB-lite"/>
    </source>
</evidence>
<feature type="compositionally biased region" description="Low complexity" evidence="1">
    <location>
        <begin position="771"/>
        <end position="808"/>
    </location>
</feature>
<protein>
    <submittedName>
        <fullName evidence="2">Uncharacterized protein</fullName>
    </submittedName>
</protein>
<dbReference type="Proteomes" id="UP001430356">
    <property type="component" value="Unassembled WGS sequence"/>
</dbReference>
<feature type="compositionally biased region" description="Basic and acidic residues" evidence="1">
    <location>
        <begin position="2048"/>
        <end position="2057"/>
    </location>
</feature>
<feature type="region of interest" description="Disordered" evidence="1">
    <location>
        <begin position="771"/>
        <end position="813"/>
    </location>
</feature>
<feature type="region of interest" description="Disordered" evidence="1">
    <location>
        <begin position="1588"/>
        <end position="1612"/>
    </location>
</feature>
<feature type="region of interest" description="Disordered" evidence="1">
    <location>
        <begin position="114"/>
        <end position="134"/>
    </location>
</feature>
<gene>
    <name evidence="2" type="ORF">NESM_000253800</name>
</gene>
<feature type="region of interest" description="Disordered" evidence="1">
    <location>
        <begin position="617"/>
        <end position="656"/>
    </location>
</feature>
<name>A0AAW0F753_9TRYP</name>
<sequence length="2206" mass="228918">MISCAAIQRLERYGALGLKRHSTEDFITTSLKDARRANIYALTLQETWREAAQALRGGGIDVHATNTTTAATAAATATATAAQFTDALVYAASFAVALTSQHLFSGIGRRGAADVRTASRPTPRQHGDSSGSGGGGVADVAVLSNLPGEALLLLTAVKDAVVAMNTGRQVQSCASSAEATKAMAHLLMNGTDLLLLLLHERVPASNATQSKEETQRDADQQDADALLAQALVLVAAVAQMLRRVQASYPMDELYHTRPCAAVLKTLANKHKQLQQRCGGAGDGAGATRGAAALPQPPSPRTTPVTPPLLALLHRYVQVCAVRRPGAAGASSSTAIATAAGVFSVFSLFQRLSMLHGALAAVAALPGAVSPALRAACMETQRWLSRLVSTIACNRATRFVVYFRGDELRLMQQNIRQSSDYALFTFAATPPVDPGLVEALLQTGSAAAVVHHHPISDAVGGRSAVAQSIDDAVSQARAALVLAQWCVTAPFLYESFCQDESWASFAQEQRRLALLQQSRARRGLEKTSSSSSRQQQRRRSKAAPSASSSASDDGSASVRSDGAESLSSHHAQSHLGGGGSIGGSVTSLASRVSLLSTLSRHSAASYLSFISVLRPSTTAGSVTGRGGNGEDEDNGDGSATATAAGDGGGARQLHESEDGNTNLPLILLEQLTLGLHRFMEAHPAALLDHYGLRSVAWDSIARLFAIVAASLANTTGTALSATSQQQQQQQRQQLFHLGQDVRFNRGMGYECLGVVFAKVVAPLLDTSRTPAASGEATVAATATTTTTTVDGGTASGHNDSSSSSSVGAGHSDGDRTEGGFFANAAANATTVGRAVLVVGDDDATRAAVEAALSTCLTTYETVAPQVVDMNLSTILRLAARAAAAAANANADGSASSTSHAALLENFVRDVIARIGRSNDLPHFADALLGRGSSAAAAAGVDSNASEAAALRGLRAVLALPAVRRATVEAAATSLDPESLLLHLSSIAAELEDSHGDRKGDASVQRVLLALEVMEACLAGVTPTSVSASAVLEQTTQLEMLLASSALTAVAALKSASDDDGDGAESTSTASAAALVLQHLRTIYHCRGLTRLCLQDLGTAQVHDYLRMLEEALWQVSSHVGGLVGSLTLLELQPLLDAVPSSLAEPLLLPSLVLQRLSLARAVGAALGVEAGPAEELHAMVAYMWDCLGRDGDGATSATTTTTAAAGAPRMHRERTVDVPLSLANEMPAEEWVSLTALGKPKHARRSMTALLLRSATVQWLSRCLRGIPGTVLRALVDAFVSLPVAELCGASATAAQQQQRQWQWRALSSSLLEAYAVVGHNPYWPAVVAHAADAVVHVAKTWRRHGAAGPCAALAHQLLTTLACTLRSEPSAADALRRMLLTLAREAAAPAGSPVAPALSRRGMSIAYVETIKVPATSIMDLSAPVDGAEAAAAAADTIAALRGLTFEDELRDLCVLLVSPAFVKRLFDLVDLCSGTTTATVHAGMSTLARLHHIAVGAAQASWRARTAESRADALAQSPAVQLLHAVAHAFHTRGVAADAGDAVSYAPEADAALISFLQHFRGGGGGDACAEQPLLVHVALATPAAAAAAASRQPRRRPRDTGDVSGGADAAEEAVSPASVWAGALRAVAELWRERLRSAMGTVVRLSTVTEAAAASLQTACVTLRLLFACVWTCAPHAAPPQQHGAKSNGAGGRRMRAFVADHLSSHNAVALLRQLGDLFPSETATTTAAAVWWRLVHIGGEAGACALWLLWAVESAAAARGDGVTTAAEAQLKASLQAHYGSCLGGSPGDVATALRAATDVLRVLPAEEATPLFHHHVDHLLSLPATSAPATTAAAAELVVHLFSLRPRLPAARLLPHAQRLLAQLSHACAEPAAAGSPRLTRACVQVCAAVAAHPAVASSSVGDDGHRLGAELLDTVWLLLMSVLGGTRGSGDAAASSSTLPREEDVLQVITLLTTTWLRRPAHQPVLWSRPAMLPPLLCAVFACVMDGLETRRYSPRALNVLASGLAAMAADVDAATASEVDPGQSMDSDDDGGDDVTGTAHKSGGEHEDVTRRGPTSRQRRRLETGVAAAATAAAVPAHVKRAALAAATAALLQVSQHHVHVFTAFSGDMDVLFTDLLRLLRQHLLPTVARPPIAHRAGVRISGTTQSEMSFADLVYTCVGSTVSKSLLRQAALRMEEEEGQGDGGAPALTDGNRSLFRVT</sequence>
<organism evidence="2 3">
    <name type="scientific">Novymonas esmeraldas</name>
    <dbReference type="NCBI Taxonomy" id="1808958"/>
    <lineage>
        <taxon>Eukaryota</taxon>
        <taxon>Discoba</taxon>
        <taxon>Euglenozoa</taxon>
        <taxon>Kinetoplastea</taxon>
        <taxon>Metakinetoplastina</taxon>
        <taxon>Trypanosomatida</taxon>
        <taxon>Trypanosomatidae</taxon>
        <taxon>Novymonas</taxon>
    </lineage>
</organism>
<reference evidence="2 3" key="1">
    <citation type="journal article" date="2021" name="MBio">
        <title>A New Model Trypanosomatid, Novymonas esmeraldas: Genomic Perception of Its 'Candidatus Pandoraea novymonadis' Endosymbiont.</title>
        <authorList>
            <person name="Zakharova A."/>
            <person name="Saura A."/>
            <person name="Butenko A."/>
            <person name="Podesvova L."/>
            <person name="Warmusova S."/>
            <person name="Kostygov A.Y."/>
            <person name="Nenarokova A."/>
            <person name="Lukes J."/>
            <person name="Opperdoes F.R."/>
            <person name="Yurchenko V."/>
        </authorList>
    </citation>
    <scope>NUCLEOTIDE SEQUENCE [LARGE SCALE GENOMIC DNA]</scope>
    <source>
        <strain evidence="2 3">E262AT.01</strain>
    </source>
</reference>
<feature type="region of interest" description="Disordered" evidence="1">
    <location>
        <begin position="2182"/>
        <end position="2206"/>
    </location>
</feature>
<evidence type="ECO:0000313" key="3">
    <source>
        <dbReference type="Proteomes" id="UP001430356"/>
    </source>
</evidence>
<comment type="caution">
    <text evidence="2">The sequence shown here is derived from an EMBL/GenBank/DDBJ whole genome shotgun (WGS) entry which is preliminary data.</text>
</comment>
<accession>A0AAW0F753</accession>
<feature type="region of interest" description="Disordered" evidence="1">
    <location>
        <begin position="2021"/>
        <end position="2070"/>
    </location>
</feature>
<feature type="region of interest" description="Disordered" evidence="1">
    <location>
        <begin position="517"/>
        <end position="578"/>
    </location>
</feature>
<dbReference type="EMBL" id="JAECZO010000021">
    <property type="protein sequence ID" value="KAK7201864.1"/>
    <property type="molecule type" value="Genomic_DNA"/>
</dbReference>
<feature type="region of interest" description="Disordered" evidence="1">
    <location>
        <begin position="277"/>
        <end position="302"/>
    </location>
</feature>